<comment type="similarity">
    <text evidence="2 10">Belongs to the ketopantoate reductase family.</text>
</comment>
<dbReference type="InterPro" id="IPR013752">
    <property type="entry name" value="KPA_reductase"/>
</dbReference>
<dbReference type="InterPro" id="IPR008927">
    <property type="entry name" value="6-PGluconate_DH-like_C_sf"/>
</dbReference>
<sequence length="304" mass="32712">MIAILGAGSLGRLWAASLPAQSAAFVPRPGALPGDPVRFEFQNLAGATLNATVPWLTDCSQVDLLLVMTKAGDTLNAIADVADKLPENAPVVLFQNGLGSQQAVAERWPERPVLAASTTDGANRPSEHRVVHAGAGETWLGALTDAGQAQVQPVINRLRSSGLTLHPEPDILARLWQKLVINAGINPFTALLDCPNGDLLTEDLFLSHIDGLCTELAQLMTADGQGQVSPADLRHRIETVARNTARNTSSMRADVQNRRRTEIDFINGYLVRLGQRLGIATPVNQLLAERVQQLSNHQQEHPHG</sequence>
<comment type="function">
    <text evidence="10">Catalyzes the NADPH-dependent reduction of ketopantoate into pantoic acid.</text>
</comment>
<comment type="caution">
    <text evidence="13">The sequence shown here is derived from an EMBL/GenBank/DDBJ whole genome shotgun (WGS) entry which is preliminary data.</text>
</comment>
<dbReference type="RefSeq" id="WP_322856811.1">
    <property type="nucleotide sequence ID" value="NZ_JAYDCJ010000003.1"/>
</dbReference>
<dbReference type="InterPro" id="IPR013328">
    <property type="entry name" value="6PGD_dom2"/>
</dbReference>
<evidence type="ECO:0000313" key="14">
    <source>
        <dbReference type="Proteomes" id="UP001305746"/>
    </source>
</evidence>
<evidence type="ECO:0000256" key="10">
    <source>
        <dbReference type="RuleBase" id="RU362068"/>
    </source>
</evidence>
<dbReference type="GO" id="GO:0008677">
    <property type="term" value="F:2-dehydropantoate 2-reductase activity"/>
    <property type="evidence" value="ECO:0007669"/>
    <property type="project" value="UniProtKB-EC"/>
</dbReference>
<evidence type="ECO:0000259" key="11">
    <source>
        <dbReference type="Pfam" id="PF02558"/>
    </source>
</evidence>
<dbReference type="PANTHER" id="PTHR43765:SF2">
    <property type="entry name" value="2-DEHYDROPANTOATE 2-REDUCTASE"/>
    <property type="match status" value="1"/>
</dbReference>
<comment type="pathway">
    <text evidence="1 10">Cofactor biosynthesis; (R)-pantothenate biosynthesis; (R)-pantoate from 3-methyl-2-oxobutanoate: step 2/2.</text>
</comment>
<evidence type="ECO:0000256" key="4">
    <source>
        <dbReference type="ARBA" id="ARBA00019465"/>
    </source>
</evidence>
<dbReference type="EC" id="1.1.1.169" evidence="3 10"/>
<evidence type="ECO:0000256" key="3">
    <source>
        <dbReference type="ARBA" id="ARBA00013014"/>
    </source>
</evidence>
<evidence type="ECO:0000313" key="13">
    <source>
        <dbReference type="EMBL" id="MEA1082391.1"/>
    </source>
</evidence>
<evidence type="ECO:0000256" key="7">
    <source>
        <dbReference type="ARBA" id="ARBA00023002"/>
    </source>
</evidence>
<keyword evidence="7 10" id="KW-0560">Oxidoreductase</keyword>
<evidence type="ECO:0000256" key="5">
    <source>
        <dbReference type="ARBA" id="ARBA00022655"/>
    </source>
</evidence>
<dbReference type="Gene3D" id="3.40.50.720">
    <property type="entry name" value="NAD(P)-binding Rossmann-like Domain"/>
    <property type="match status" value="1"/>
</dbReference>
<dbReference type="Gene3D" id="1.10.1040.10">
    <property type="entry name" value="N-(1-d-carboxylethyl)-l-norvaline Dehydrogenase, domain 2"/>
    <property type="match status" value="1"/>
</dbReference>
<dbReference type="InterPro" id="IPR050838">
    <property type="entry name" value="Ketopantoate_reductase"/>
</dbReference>
<keyword evidence="14" id="KW-1185">Reference proteome</keyword>
<dbReference type="EMBL" id="JAYDCJ010000003">
    <property type="protein sequence ID" value="MEA1082391.1"/>
    <property type="molecule type" value="Genomic_DNA"/>
</dbReference>
<reference evidence="13 14" key="1">
    <citation type="submission" date="2023-12" db="EMBL/GenBank/DDBJ databases">
        <title>Marinobacter qingdaonensis sp. nov., isolated from the intertidal sediment of Qingdao, PR China.</title>
        <authorList>
            <person name="Li Y."/>
        </authorList>
    </citation>
    <scope>NUCLEOTIDE SEQUENCE [LARGE SCALE GENOMIC DNA]</scope>
    <source>
        <strain evidence="13 14">ASW11-75</strain>
    </source>
</reference>
<evidence type="ECO:0000256" key="1">
    <source>
        <dbReference type="ARBA" id="ARBA00004994"/>
    </source>
</evidence>
<dbReference type="SUPFAM" id="SSF48179">
    <property type="entry name" value="6-phosphogluconate dehydrogenase C-terminal domain-like"/>
    <property type="match status" value="1"/>
</dbReference>
<proteinExistence type="inferred from homology"/>
<gene>
    <name evidence="13" type="ORF">U5822_17115</name>
</gene>
<evidence type="ECO:0000256" key="9">
    <source>
        <dbReference type="ARBA" id="ARBA00048793"/>
    </source>
</evidence>
<dbReference type="SUPFAM" id="SSF51735">
    <property type="entry name" value="NAD(P)-binding Rossmann-fold domains"/>
    <property type="match status" value="1"/>
</dbReference>
<dbReference type="InterPro" id="IPR013332">
    <property type="entry name" value="KPR_N"/>
</dbReference>
<protein>
    <recommendedName>
        <fullName evidence="4 10">2-dehydropantoate 2-reductase</fullName>
        <ecNumber evidence="3 10">1.1.1.169</ecNumber>
    </recommendedName>
    <alternativeName>
        <fullName evidence="8 10">Ketopantoate reductase</fullName>
    </alternativeName>
</protein>
<keyword evidence="5 10" id="KW-0566">Pantothenate biosynthesis</keyword>
<dbReference type="Pfam" id="PF02558">
    <property type="entry name" value="ApbA"/>
    <property type="match status" value="1"/>
</dbReference>
<evidence type="ECO:0000256" key="8">
    <source>
        <dbReference type="ARBA" id="ARBA00032024"/>
    </source>
</evidence>
<feature type="domain" description="Ketopantoate reductase C-terminal" evidence="12">
    <location>
        <begin position="170"/>
        <end position="293"/>
    </location>
</feature>
<dbReference type="InterPro" id="IPR036291">
    <property type="entry name" value="NAD(P)-bd_dom_sf"/>
</dbReference>
<keyword evidence="6 10" id="KW-0521">NADP</keyword>
<evidence type="ECO:0000259" key="12">
    <source>
        <dbReference type="Pfam" id="PF08546"/>
    </source>
</evidence>
<name>A0ABU5P2V7_9GAMM</name>
<organism evidence="13 14">
    <name type="scientific">Marinobacter qingdaonensis</name>
    <dbReference type="NCBI Taxonomy" id="3108486"/>
    <lineage>
        <taxon>Bacteria</taxon>
        <taxon>Pseudomonadati</taxon>
        <taxon>Pseudomonadota</taxon>
        <taxon>Gammaproteobacteria</taxon>
        <taxon>Pseudomonadales</taxon>
        <taxon>Marinobacteraceae</taxon>
        <taxon>Marinobacter</taxon>
    </lineage>
</organism>
<dbReference type="InterPro" id="IPR003710">
    <property type="entry name" value="ApbA"/>
</dbReference>
<evidence type="ECO:0000256" key="6">
    <source>
        <dbReference type="ARBA" id="ARBA00022857"/>
    </source>
</evidence>
<comment type="catalytic activity">
    <reaction evidence="9 10">
        <text>(R)-pantoate + NADP(+) = 2-dehydropantoate + NADPH + H(+)</text>
        <dbReference type="Rhea" id="RHEA:16233"/>
        <dbReference type="ChEBI" id="CHEBI:11561"/>
        <dbReference type="ChEBI" id="CHEBI:15378"/>
        <dbReference type="ChEBI" id="CHEBI:15980"/>
        <dbReference type="ChEBI" id="CHEBI:57783"/>
        <dbReference type="ChEBI" id="CHEBI:58349"/>
        <dbReference type="EC" id="1.1.1.169"/>
    </reaction>
</comment>
<evidence type="ECO:0000256" key="2">
    <source>
        <dbReference type="ARBA" id="ARBA00007870"/>
    </source>
</evidence>
<feature type="domain" description="Ketopantoate reductase N-terminal" evidence="11">
    <location>
        <begin position="2"/>
        <end position="143"/>
    </location>
</feature>
<accession>A0ABU5P2V7</accession>
<dbReference type="Pfam" id="PF08546">
    <property type="entry name" value="ApbA_C"/>
    <property type="match status" value="1"/>
</dbReference>
<dbReference type="Proteomes" id="UP001305746">
    <property type="component" value="Unassembled WGS sequence"/>
</dbReference>
<dbReference type="NCBIfam" id="TIGR00745">
    <property type="entry name" value="apbA_panE"/>
    <property type="match status" value="1"/>
</dbReference>
<dbReference type="PANTHER" id="PTHR43765">
    <property type="entry name" value="2-DEHYDROPANTOATE 2-REDUCTASE-RELATED"/>
    <property type="match status" value="1"/>
</dbReference>